<dbReference type="EMBL" id="CAUYUJ010020738">
    <property type="protein sequence ID" value="CAK0900214.1"/>
    <property type="molecule type" value="Genomic_DNA"/>
</dbReference>
<protein>
    <submittedName>
        <fullName evidence="1">Uncharacterized protein</fullName>
    </submittedName>
</protein>
<evidence type="ECO:0000313" key="2">
    <source>
        <dbReference type="Proteomes" id="UP001189429"/>
    </source>
</evidence>
<name>A0ABN9XNT2_9DINO</name>
<keyword evidence="2" id="KW-1185">Reference proteome</keyword>
<accession>A0ABN9XNT2</accession>
<reference evidence="1" key="1">
    <citation type="submission" date="2023-10" db="EMBL/GenBank/DDBJ databases">
        <authorList>
            <person name="Chen Y."/>
            <person name="Shah S."/>
            <person name="Dougan E. K."/>
            <person name="Thang M."/>
            <person name="Chan C."/>
        </authorList>
    </citation>
    <scope>NUCLEOTIDE SEQUENCE [LARGE SCALE GENOMIC DNA]</scope>
</reference>
<proteinExistence type="predicted"/>
<dbReference type="Proteomes" id="UP001189429">
    <property type="component" value="Unassembled WGS sequence"/>
</dbReference>
<evidence type="ECO:0000313" key="1">
    <source>
        <dbReference type="EMBL" id="CAK0900214.1"/>
    </source>
</evidence>
<organism evidence="1 2">
    <name type="scientific">Prorocentrum cordatum</name>
    <dbReference type="NCBI Taxonomy" id="2364126"/>
    <lineage>
        <taxon>Eukaryota</taxon>
        <taxon>Sar</taxon>
        <taxon>Alveolata</taxon>
        <taxon>Dinophyceae</taxon>
        <taxon>Prorocentrales</taxon>
        <taxon>Prorocentraceae</taxon>
        <taxon>Prorocentrum</taxon>
    </lineage>
</organism>
<comment type="caution">
    <text evidence="1">The sequence shown here is derived from an EMBL/GenBank/DDBJ whole genome shotgun (WGS) entry which is preliminary data.</text>
</comment>
<sequence length="191" mass="19657">MPLHSASLHAAAFGADDGGCHPAEAAAAAQAGLLPAGHPAWPGLRASARRRAAAVALLDSGGPLHGGVPAVRPPRTGAQRLAAAFEKVAEAKVGDAHGKADGKGRSDDALVASNAKYISALAGPVTLVSSLLCVAAAWMEIKCGQFLNEQARGRETCPYRQPSRAGLFNRDSMNTERLCAMHPAERMHAIA</sequence>
<gene>
    <name evidence="1" type="ORF">PCOR1329_LOCUS77561</name>
</gene>